<evidence type="ECO:0000313" key="3">
    <source>
        <dbReference type="EMBL" id="KAJ3053606.1"/>
    </source>
</evidence>
<proteinExistence type="predicted"/>
<evidence type="ECO:0000259" key="2">
    <source>
        <dbReference type="Pfam" id="PF01936"/>
    </source>
</evidence>
<dbReference type="GO" id="GO:0004540">
    <property type="term" value="F:RNA nuclease activity"/>
    <property type="evidence" value="ECO:0007669"/>
    <property type="project" value="InterPro"/>
</dbReference>
<keyword evidence="4" id="KW-1185">Reference proteome</keyword>
<dbReference type="GO" id="GO:0005777">
    <property type="term" value="C:peroxisome"/>
    <property type="evidence" value="ECO:0007669"/>
    <property type="project" value="InterPro"/>
</dbReference>
<feature type="compositionally biased region" description="Polar residues" evidence="1">
    <location>
        <begin position="10"/>
        <end position="19"/>
    </location>
</feature>
<feature type="compositionally biased region" description="Polar residues" evidence="1">
    <location>
        <begin position="99"/>
        <end position="112"/>
    </location>
</feature>
<feature type="compositionally biased region" description="Pro residues" evidence="1">
    <location>
        <begin position="49"/>
        <end position="66"/>
    </location>
</feature>
<feature type="region of interest" description="Disordered" evidence="1">
    <location>
        <begin position="314"/>
        <end position="356"/>
    </location>
</feature>
<organism evidence="3 4">
    <name type="scientific">Rhizophlyctis rosea</name>
    <dbReference type="NCBI Taxonomy" id="64517"/>
    <lineage>
        <taxon>Eukaryota</taxon>
        <taxon>Fungi</taxon>
        <taxon>Fungi incertae sedis</taxon>
        <taxon>Chytridiomycota</taxon>
        <taxon>Chytridiomycota incertae sedis</taxon>
        <taxon>Chytridiomycetes</taxon>
        <taxon>Rhizophlyctidales</taxon>
        <taxon>Rhizophlyctidaceae</taxon>
        <taxon>Rhizophlyctis</taxon>
    </lineage>
</organism>
<dbReference type="AlphaFoldDB" id="A0AAD5SFS9"/>
<feature type="compositionally biased region" description="Polar residues" evidence="1">
    <location>
        <begin position="30"/>
        <end position="42"/>
    </location>
</feature>
<gene>
    <name evidence="3" type="ORF">HK097_003873</name>
</gene>
<dbReference type="InterPro" id="IPR024768">
    <property type="entry name" value="Marf1"/>
</dbReference>
<dbReference type="InterPro" id="IPR021139">
    <property type="entry name" value="NYN"/>
</dbReference>
<dbReference type="GO" id="GO:1905762">
    <property type="term" value="F:CCR4-NOT complex binding"/>
    <property type="evidence" value="ECO:0007669"/>
    <property type="project" value="TreeGrafter"/>
</dbReference>
<dbReference type="EMBL" id="JADGJD010000195">
    <property type="protein sequence ID" value="KAJ3053606.1"/>
    <property type="molecule type" value="Genomic_DNA"/>
</dbReference>
<evidence type="ECO:0000256" key="1">
    <source>
        <dbReference type="SAM" id="MobiDB-lite"/>
    </source>
</evidence>
<feature type="compositionally biased region" description="Low complexity" evidence="1">
    <location>
        <begin position="20"/>
        <end position="29"/>
    </location>
</feature>
<protein>
    <recommendedName>
        <fullName evidence="2">NYN domain-containing protein</fullName>
    </recommendedName>
</protein>
<dbReference type="Gene3D" id="3.40.50.1010">
    <property type="entry name" value="5'-nuclease"/>
    <property type="match status" value="1"/>
</dbReference>
<sequence length="487" mass="52721">MDRQTHLKRSTSFNALNHNSPPSQSSQQQFTSNPNLNHHPNQTGHPPRTFTPPPPAHHSYPPPPTPWEHVAKSDQVGWDGASGTGWGGDAGVGGPTGESPVSNADGSPKSTDVMSRFAPNAGSGAVGLQPGSENGKCAIFWDFENCPPPTNVPGYAVVDSIRRVVHHFGCITLFKAYLQISETTKKSLRSELQSSGVSLTDTPHNARKDAADKMILVDMLAFAIDNPPPATIVLISGDRDFVYALSTLRNRRYNIILIVPNKGASVILKSQANAILEWRYDVLNLDVSSSLLPTSNAHPPSFSELTGLASMQRSGSLPNLQMGDDRGNGERSDREPSPTRKPGGLKVSVSRSDLTEEEKEEVGRYLYSPMAPGFFDLLVEVLNHCKLQGDPRPKRSKVAAEMLKRNPLLADRANVKDPNGLESHSLRILLILVSNISLQPSCCDADYMDLAAKSGIVILGGGMDRPGLKVKTEPWIAMNEDFVTAGF</sequence>
<comment type="caution">
    <text evidence="3">The sequence shown here is derived from an EMBL/GenBank/DDBJ whole genome shotgun (WGS) entry which is preliminary data.</text>
</comment>
<feature type="compositionally biased region" description="Gly residues" evidence="1">
    <location>
        <begin position="80"/>
        <end position="96"/>
    </location>
</feature>
<reference evidence="3" key="1">
    <citation type="submission" date="2020-05" db="EMBL/GenBank/DDBJ databases">
        <title>Phylogenomic resolution of chytrid fungi.</title>
        <authorList>
            <person name="Stajich J.E."/>
            <person name="Amses K."/>
            <person name="Simmons R."/>
            <person name="Seto K."/>
            <person name="Myers J."/>
            <person name="Bonds A."/>
            <person name="Quandt C.A."/>
            <person name="Barry K."/>
            <person name="Liu P."/>
            <person name="Grigoriev I."/>
            <person name="Longcore J.E."/>
            <person name="James T.Y."/>
        </authorList>
    </citation>
    <scope>NUCLEOTIDE SEQUENCE</scope>
    <source>
        <strain evidence="3">JEL0318</strain>
    </source>
</reference>
<dbReference type="CDD" id="cd10910">
    <property type="entry name" value="PIN_limkain_b1_N_like"/>
    <property type="match status" value="1"/>
</dbReference>
<evidence type="ECO:0000313" key="4">
    <source>
        <dbReference type="Proteomes" id="UP001212841"/>
    </source>
</evidence>
<feature type="compositionally biased region" description="Basic and acidic residues" evidence="1">
    <location>
        <begin position="323"/>
        <end position="338"/>
    </location>
</feature>
<dbReference type="PANTHER" id="PTHR14379">
    <property type="entry name" value="LIMKAIN B LKAP"/>
    <property type="match status" value="1"/>
</dbReference>
<accession>A0AAD5SFS9</accession>
<feature type="region of interest" description="Disordered" evidence="1">
    <location>
        <begin position="1"/>
        <end position="112"/>
    </location>
</feature>
<dbReference type="Proteomes" id="UP001212841">
    <property type="component" value="Unassembled WGS sequence"/>
</dbReference>
<dbReference type="GO" id="GO:0010468">
    <property type="term" value="P:regulation of gene expression"/>
    <property type="evidence" value="ECO:0007669"/>
    <property type="project" value="InterPro"/>
</dbReference>
<dbReference type="PANTHER" id="PTHR14379:SF3">
    <property type="entry name" value="MEIOSIS REGULATOR AND MRNA STABILITY FACTOR 1"/>
    <property type="match status" value="1"/>
</dbReference>
<dbReference type="Pfam" id="PF01936">
    <property type="entry name" value="NYN"/>
    <property type="match status" value="1"/>
</dbReference>
<feature type="domain" description="NYN" evidence="2">
    <location>
        <begin position="137"/>
        <end position="273"/>
    </location>
</feature>
<name>A0AAD5SFS9_9FUNG</name>